<organism evidence="2 3">
    <name type="scientific">Zoogloea ramigera</name>
    <dbReference type="NCBI Taxonomy" id="350"/>
    <lineage>
        <taxon>Bacteria</taxon>
        <taxon>Pseudomonadati</taxon>
        <taxon>Pseudomonadota</taxon>
        <taxon>Betaproteobacteria</taxon>
        <taxon>Rhodocyclales</taxon>
        <taxon>Zoogloeaceae</taxon>
        <taxon>Zoogloea</taxon>
    </lineage>
</organism>
<name>A0A4Y4CSU2_ZOORA</name>
<proteinExistence type="predicted"/>
<dbReference type="InterPro" id="IPR029044">
    <property type="entry name" value="Nucleotide-diphossugar_trans"/>
</dbReference>
<dbReference type="InterPro" id="IPR050834">
    <property type="entry name" value="Glycosyltransf_2"/>
</dbReference>
<dbReference type="PANTHER" id="PTHR43685">
    <property type="entry name" value="GLYCOSYLTRANSFERASE"/>
    <property type="match status" value="1"/>
</dbReference>
<dbReference type="PANTHER" id="PTHR43685:SF2">
    <property type="entry name" value="GLYCOSYLTRANSFERASE 2-LIKE DOMAIN-CONTAINING PROTEIN"/>
    <property type="match status" value="1"/>
</dbReference>
<dbReference type="Proteomes" id="UP000318422">
    <property type="component" value="Unassembled WGS sequence"/>
</dbReference>
<dbReference type="RefSeq" id="WP_170182939.1">
    <property type="nucleotide sequence ID" value="NZ_BJNV01000031.1"/>
</dbReference>
<reference evidence="2 3" key="1">
    <citation type="submission" date="2019-06" db="EMBL/GenBank/DDBJ databases">
        <title>Whole genome shotgun sequence of Zoogloea ramigera NBRC 15342.</title>
        <authorList>
            <person name="Hosoyama A."/>
            <person name="Uohara A."/>
            <person name="Ohji S."/>
            <person name="Ichikawa N."/>
        </authorList>
    </citation>
    <scope>NUCLEOTIDE SEQUENCE [LARGE SCALE GENOMIC DNA]</scope>
    <source>
        <strain evidence="2 3">NBRC 15342</strain>
    </source>
</reference>
<dbReference type="CDD" id="cd00761">
    <property type="entry name" value="Glyco_tranf_GTA_type"/>
    <property type="match status" value="1"/>
</dbReference>
<protein>
    <recommendedName>
        <fullName evidence="1">Glycosyltransferase 2-like domain-containing protein</fullName>
    </recommendedName>
</protein>
<sequence>MPPRFSVVIPLYNKRSHVGRALESVLAQRWADFELVVVNDGSSDGGESIVEACPDPRVRLVNQPNQGASAARNRGAQEARAAHVAFLDADDEWKPGFLAEIARLVDASPASLLFATAYELTSPDGRRVSYSADGVGTALAGVQLDYLDCVGRDVYPFYTSTVCVNREAFVQAGGFDCSLAIGEDVELWLRLSRTSAACFSPAVGAVYHRDAENRAMNQTGRAQKILAFARRLLASRQPGLTAKQGHDLDSLISWNIYRCCMSLMRSGALAEARGVMKEFEHILVPPVARGLSRKALKYTLLAPLYRLRRK</sequence>
<dbReference type="Gene3D" id="3.90.550.10">
    <property type="entry name" value="Spore Coat Polysaccharide Biosynthesis Protein SpsA, Chain A"/>
    <property type="match status" value="1"/>
</dbReference>
<accession>A0A4Y4CSU2</accession>
<gene>
    <name evidence="2" type="ORF">ZRA01_20440</name>
</gene>
<evidence type="ECO:0000313" key="3">
    <source>
        <dbReference type="Proteomes" id="UP000318422"/>
    </source>
</evidence>
<feature type="domain" description="Glycosyltransferase 2-like" evidence="1">
    <location>
        <begin position="6"/>
        <end position="118"/>
    </location>
</feature>
<dbReference type="SUPFAM" id="SSF53448">
    <property type="entry name" value="Nucleotide-diphospho-sugar transferases"/>
    <property type="match status" value="1"/>
</dbReference>
<keyword evidence="3" id="KW-1185">Reference proteome</keyword>
<comment type="caution">
    <text evidence="2">The sequence shown here is derived from an EMBL/GenBank/DDBJ whole genome shotgun (WGS) entry which is preliminary data.</text>
</comment>
<dbReference type="Pfam" id="PF00535">
    <property type="entry name" value="Glycos_transf_2"/>
    <property type="match status" value="1"/>
</dbReference>
<evidence type="ECO:0000313" key="2">
    <source>
        <dbReference type="EMBL" id="GEC95971.1"/>
    </source>
</evidence>
<dbReference type="InterPro" id="IPR001173">
    <property type="entry name" value="Glyco_trans_2-like"/>
</dbReference>
<dbReference type="AlphaFoldDB" id="A0A4Y4CSU2"/>
<evidence type="ECO:0000259" key="1">
    <source>
        <dbReference type="Pfam" id="PF00535"/>
    </source>
</evidence>
<dbReference type="EMBL" id="BJNV01000031">
    <property type="protein sequence ID" value="GEC95971.1"/>
    <property type="molecule type" value="Genomic_DNA"/>
</dbReference>